<dbReference type="SMART" id="SM00895">
    <property type="entry name" value="FCD"/>
    <property type="match status" value="1"/>
</dbReference>
<proteinExistence type="predicted"/>
<dbReference type="PROSITE" id="PS50949">
    <property type="entry name" value="HTH_GNTR"/>
    <property type="match status" value="1"/>
</dbReference>
<accession>A0A4R2KS14</accession>
<dbReference type="SUPFAM" id="SSF48008">
    <property type="entry name" value="GntR ligand-binding domain-like"/>
    <property type="match status" value="1"/>
</dbReference>
<dbReference type="InterPro" id="IPR011711">
    <property type="entry name" value="GntR_C"/>
</dbReference>
<evidence type="ECO:0000313" key="9">
    <source>
        <dbReference type="Proteomes" id="UP000295765"/>
    </source>
</evidence>
<dbReference type="SUPFAM" id="SSF46785">
    <property type="entry name" value="Winged helix' DNA-binding domain"/>
    <property type="match status" value="1"/>
</dbReference>
<dbReference type="GO" id="GO:0003700">
    <property type="term" value="F:DNA-binding transcription factor activity"/>
    <property type="evidence" value="ECO:0007669"/>
    <property type="project" value="InterPro"/>
</dbReference>
<keyword evidence="4" id="KW-0804">Transcription</keyword>
<protein>
    <recommendedName>
        <fullName evidence="6">Pyruvate dehydrogenase complex repressor</fullName>
    </recommendedName>
</protein>
<dbReference type="Gene3D" id="1.10.10.10">
    <property type="entry name" value="Winged helix-like DNA-binding domain superfamily/Winged helix DNA-binding domain"/>
    <property type="match status" value="1"/>
</dbReference>
<comment type="caution">
    <text evidence="8">The sequence shown here is derived from an EMBL/GenBank/DDBJ whole genome shotgun (WGS) entry which is preliminary data.</text>
</comment>
<evidence type="ECO:0000256" key="6">
    <source>
        <dbReference type="ARBA" id="ARBA00039592"/>
    </source>
</evidence>
<evidence type="ECO:0000256" key="5">
    <source>
        <dbReference type="ARBA" id="ARBA00037357"/>
    </source>
</evidence>
<dbReference type="Pfam" id="PF00392">
    <property type="entry name" value="GntR"/>
    <property type="match status" value="1"/>
</dbReference>
<dbReference type="RefSeq" id="WP_279389417.1">
    <property type="nucleotide sequence ID" value="NZ_SLWY01000045.1"/>
</dbReference>
<dbReference type="Pfam" id="PF07729">
    <property type="entry name" value="FCD"/>
    <property type="match status" value="1"/>
</dbReference>
<reference evidence="8 9" key="1">
    <citation type="submission" date="2019-03" db="EMBL/GenBank/DDBJ databases">
        <title>Genomic Encyclopedia of Type Strains, Phase IV (KMG-IV): sequencing the most valuable type-strain genomes for metagenomic binning, comparative biology and taxonomic classification.</title>
        <authorList>
            <person name="Goeker M."/>
        </authorList>
    </citation>
    <scope>NUCLEOTIDE SEQUENCE [LARGE SCALE GENOMIC DNA]</scope>
    <source>
        <strain evidence="8 9">DSM 25287</strain>
    </source>
</reference>
<keyword evidence="3" id="KW-0238">DNA-binding</keyword>
<name>A0A4R2KS14_9GAMM</name>
<dbReference type="InterPro" id="IPR036390">
    <property type="entry name" value="WH_DNA-bd_sf"/>
</dbReference>
<dbReference type="GO" id="GO:0003677">
    <property type="term" value="F:DNA binding"/>
    <property type="evidence" value="ECO:0007669"/>
    <property type="project" value="UniProtKB-KW"/>
</dbReference>
<feature type="domain" description="HTH gntR-type" evidence="7">
    <location>
        <begin position="4"/>
        <end position="72"/>
    </location>
</feature>
<dbReference type="InterPro" id="IPR036388">
    <property type="entry name" value="WH-like_DNA-bd_sf"/>
</dbReference>
<dbReference type="PRINTS" id="PR00035">
    <property type="entry name" value="HTHGNTR"/>
</dbReference>
<evidence type="ECO:0000256" key="3">
    <source>
        <dbReference type="ARBA" id="ARBA00023125"/>
    </source>
</evidence>
<gene>
    <name evidence="8" type="ORF">EV699_1457</name>
</gene>
<comment type="function">
    <text evidence="5">Transcriptional repressor for the pyruvate dehydrogenase complex genes aceEF and lpd.</text>
</comment>
<organism evidence="8 9">
    <name type="scientific">Plasticicumulans lactativorans</name>
    <dbReference type="NCBI Taxonomy" id="1133106"/>
    <lineage>
        <taxon>Bacteria</taxon>
        <taxon>Pseudomonadati</taxon>
        <taxon>Pseudomonadota</taxon>
        <taxon>Gammaproteobacteria</taxon>
        <taxon>Candidatus Competibacteraceae</taxon>
        <taxon>Plasticicumulans</taxon>
    </lineage>
</organism>
<dbReference type="InterPro" id="IPR008920">
    <property type="entry name" value="TF_FadR/GntR_C"/>
</dbReference>
<sequence>MKPVKISDVITHQIESMILDGGLRPGDRLPPERELAARFEVSRPSLREAIKKLETRGLVEVRRGGGTYVSDLLDQTFSNPLMGLLHHHPETLYDLVEMRESLESVAAYYAAVRATEEDRAALRQRYEAMIEAHENAHVDPATDARRDAEFHIGIAEAAHNVVLLYIMRGLFNLLQSGISTSLERLYTRPGNREIVGEQHQALFEAIIAGDGETARQAAQQHLQFVKRSLVEIDEEEKRIERSRRRLHGLAD</sequence>
<dbReference type="PANTHER" id="PTHR43537">
    <property type="entry name" value="TRANSCRIPTIONAL REGULATOR, GNTR FAMILY"/>
    <property type="match status" value="1"/>
</dbReference>
<dbReference type="PANTHER" id="PTHR43537:SF34">
    <property type="entry name" value="PYRUVATE DEHYDROGENASE COMPLEX REPRESSOR"/>
    <property type="match status" value="1"/>
</dbReference>
<evidence type="ECO:0000256" key="1">
    <source>
        <dbReference type="ARBA" id="ARBA00022491"/>
    </source>
</evidence>
<evidence type="ECO:0000256" key="4">
    <source>
        <dbReference type="ARBA" id="ARBA00023163"/>
    </source>
</evidence>
<dbReference type="CDD" id="cd07377">
    <property type="entry name" value="WHTH_GntR"/>
    <property type="match status" value="1"/>
</dbReference>
<keyword evidence="9" id="KW-1185">Reference proteome</keyword>
<dbReference type="EMBL" id="SLWY01000045">
    <property type="protein sequence ID" value="TCO75572.1"/>
    <property type="molecule type" value="Genomic_DNA"/>
</dbReference>
<evidence type="ECO:0000259" key="7">
    <source>
        <dbReference type="PROSITE" id="PS50949"/>
    </source>
</evidence>
<evidence type="ECO:0000313" key="8">
    <source>
        <dbReference type="EMBL" id="TCO75572.1"/>
    </source>
</evidence>
<dbReference type="SMART" id="SM00345">
    <property type="entry name" value="HTH_GNTR"/>
    <property type="match status" value="1"/>
</dbReference>
<keyword evidence="1" id="KW-0678">Repressor</keyword>
<dbReference type="InterPro" id="IPR000524">
    <property type="entry name" value="Tscrpt_reg_HTH_GntR"/>
</dbReference>
<dbReference type="AlphaFoldDB" id="A0A4R2KS14"/>
<dbReference type="Proteomes" id="UP000295765">
    <property type="component" value="Unassembled WGS sequence"/>
</dbReference>
<evidence type="ECO:0000256" key="2">
    <source>
        <dbReference type="ARBA" id="ARBA00023015"/>
    </source>
</evidence>
<dbReference type="Gene3D" id="1.20.120.530">
    <property type="entry name" value="GntR ligand-binding domain-like"/>
    <property type="match status" value="1"/>
</dbReference>
<keyword evidence="2" id="KW-0805">Transcription regulation</keyword>